<proteinExistence type="predicted"/>
<accession>A0A6V8QKK6</accession>
<sequence>MQRCHWLRQPSLAHAAAAGPVALASFGKAARGSVAGPELRRREMHAIGPMAVPANRGVQARRAAALLASDCTAMASMDLCLWLRVSRLLHPCQGSRLFGLAGKAFLWLSTREPRLALPSRRAAEIDSHSRRVPASPSLATGAVVTRPARPASGRWLAGLDAIKGLG</sequence>
<dbReference type="AlphaFoldDB" id="A0A6V8QKK6"/>
<gene>
    <name evidence="1" type="ORF">TASIC1_0001082400</name>
</gene>
<name>A0A6V8QKK6_TRIAP</name>
<evidence type="ECO:0000313" key="2">
    <source>
        <dbReference type="Proteomes" id="UP000517252"/>
    </source>
</evidence>
<organism evidence="1 2">
    <name type="scientific">Trichoderma asperellum</name>
    <name type="common">Filamentous fungus</name>
    <dbReference type="NCBI Taxonomy" id="101201"/>
    <lineage>
        <taxon>Eukaryota</taxon>
        <taxon>Fungi</taxon>
        <taxon>Dikarya</taxon>
        <taxon>Ascomycota</taxon>
        <taxon>Pezizomycotina</taxon>
        <taxon>Sordariomycetes</taxon>
        <taxon>Hypocreomycetidae</taxon>
        <taxon>Hypocreales</taxon>
        <taxon>Hypocreaceae</taxon>
        <taxon>Trichoderma</taxon>
    </lineage>
</organism>
<reference evidence="1 2" key="1">
    <citation type="submission" date="2020-07" db="EMBL/GenBank/DDBJ databases">
        <title>Trichoderma asperellum IC-1 whole genome shotgun sequence.</title>
        <authorList>
            <person name="Kanamasa S."/>
            <person name="Takahashi H."/>
        </authorList>
    </citation>
    <scope>NUCLEOTIDE SEQUENCE [LARGE SCALE GENOMIC DNA]</scope>
    <source>
        <strain evidence="1 2">IC-1</strain>
    </source>
</reference>
<evidence type="ECO:0000313" key="1">
    <source>
        <dbReference type="EMBL" id="GFP52672.1"/>
    </source>
</evidence>
<dbReference type="Proteomes" id="UP000517252">
    <property type="component" value="Unassembled WGS sequence"/>
</dbReference>
<dbReference type="EMBL" id="BLZH01000001">
    <property type="protein sequence ID" value="GFP52672.1"/>
    <property type="molecule type" value="Genomic_DNA"/>
</dbReference>
<protein>
    <submittedName>
        <fullName evidence="1">Uncharacterized protein</fullName>
    </submittedName>
</protein>
<comment type="caution">
    <text evidence="1">The sequence shown here is derived from an EMBL/GenBank/DDBJ whole genome shotgun (WGS) entry which is preliminary data.</text>
</comment>